<keyword evidence="2" id="KW-1185">Reference proteome</keyword>
<dbReference type="Gramene" id="evm.model.07.804">
    <property type="protein sequence ID" value="cds.evm.model.07.804"/>
    <property type="gene ID" value="evm.TU.07.804"/>
</dbReference>
<protein>
    <submittedName>
        <fullName evidence="1">Uncharacterized protein</fullName>
    </submittedName>
</protein>
<dbReference type="EMBL" id="UZAU01000648">
    <property type="status" value="NOT_ANNOTATED_CDS"/>
    <property type="molecule type" value="Genomic_DNA"/>
</dbReference>
<reference evidence="1" key="1">
    <citation type="submission" date="2018-11" db="EMBL/GenBank/DDBJ databases">
        <authorList>
            <person name="Grassa J C."/>
        </authorList>
    </citation>
    <scope>NUCLEOTIDE SEQUENCE [LARGE SCALE GENOMIC DNA]</scope>
</reference>
<proteinExistence type="predicted"/>
<accession>A0A803Q6I3</accession>
<sequence length="86" mass="9986">MLKHLWQRAEQCDCLVFILNLDTKIVEIKNDSVKIIKIFFEFPGFIHPKCVVPFLEILLPTLHHQGLEEWHCVPLPQSQFSSSCPA</sequence>
<evidence type="ECO:0000313" key="2">
    <source>
        <dbReference type="Proteomes" id="UP000596661"/>
    </source>
</evidence>
<name>A0A803Q6I3_CANSA</name>
<organism evidence="1 2">
    <name type="scientific">Cannabis sativa</name>
    <name type="common">Hemp</name>
    <name type="synonym">Marijuana</name>
    <dbReference type="NCBI Taxonomy" id="3483"/>
    <lineage>
        <taxon>Eukaryota</taxon>
        <taxon>Viridiplantae</taxon>
        <taxon>Streptophyta</taxon>
        <taxon>Embryophyta</taxon>
        <taxon>Tracheophyta</taxon>
        <taxon>Spermatophyta</taxon>
        <taxon>Magnoliopsida</taxon>
        <taxon>eudicotyledons</taxon>
        <taxon>Gunneridae</taxon>
        <taxon>Pentapetalae</taxon>
        <taxon>rosids</taxon>
        <taxon>fabids</taxon>
        <taxon>Rosales</taxon>
        <taxon>Cannabaceae</taxon>
        <taxon>Cannabis</taxon>
    </lineage>
</organism>
<dbReference type="Proteomes" id="UP000596661">
    <property type="component" value="Chromosome 7"/>
</dbReference>
<evidence type="ECO:0000313" key="1">
    <source>
        <dbReference type="EnsemblPlants" id="cds.evm.model.07.804"/>
    </source>
</evidence>
<reference evidence="1" key="2">
    <citation type="submission" date="2021-03" db="UniProtKB">
        <authorList>
            <consortium name="EnsemblPlants"/>
        </authorList>
    </citation>
    <scope>IDENTIFICATION</scope>
</reference>
<dbReference type="EnsemblPlants" id="evm.model.07.804">
    <property type="protein sequence ID" value="cds.evm.model.07.804"/>
    <property type="gene ID" value="evm.TU.07.804"/>
</dbReference>
<dbReference type="AlphaFoldDB" id="A0A803Q6I3"/>